<gene>
    <name evidence="3" type="ORF">CR155_03945</name>
</gene>
<accession>A0A2N4UK12</accession>
<proteinExistence type="predicted"/>
<dbReference type="AlphaFoldDB" id="A0A2N4UK12"/>
<dbReference type="SUPFAM" id="SSF53254">
    <property type="entry name" value="Phosphoglycerate mutase-like"/>
    <property type="match status" value="1"/>
</dbReference>
<feature type="binding site" evidence="2">
    <location>
        <position position="64"/>
    </location>
    <ligand>
        <name>substrate</name>
    </ligand>
</feature>
<sequence length="215" mass="23811">MNGTQFWLVRHGETEWNANRRLQGWLDIPLSAVGVRQAEQLAEYLQSPAFDVSIDAIASSDLSRAFETARIAAGHLGLQVRASRDLRERCYGIYEGRDWTALDALRAGQGGVDFRDPQQAVEKGESLHAFSVRISGAFEALAQQYKGQRVLVFSHGGVIDIAWRKTHGISLGAARPDPILNTSINHFSIDEANNWAMIDWGRIGHLETSALDDVL</sequence>
<dbReference type="GO" id="GO:0005829">
    <property type="term" value="C:cytosol"/>
    <property type="evidence" value="ECO:0007669"/>
    <property type="project" value="TreeGrafter"/>
</dbReference>
<feature type="active site" description="Tele-phosphohistidine intermediate" evidence="1">
    <location>
        <position position="11"/>
    </location>
</feature>
<dbReference type="PANTHER" id="PTHR48100">
    <property type="entry name" value="BROAD-SPECIFICITY PHOSPHATASE YOR283W-RELATED"/>
    <property type="match status" value="1"/>
</dbReference>
<feature type="binding site" evidence="2">
    <location>
        <begin position="10"/>
        <end position="17"/>
    </location>
    <ligand>
        <name>substrate</name>
    </ligand>
</feature>
<dbReference type="Proteomes" id="UP000234328">
    <property type="component" value="Unassembled WGS sequence"/>
</dbReference>
<dbReference type="OrthoDB" id="9783269at2"/>
<dbReference type="InterPro" id="IPR001345">
    <property type="entry name" value="PG/BPGM_mutase_AS"/>
</dbReference>
<dbReference type="GO" id="GO:0016791">
    <property type="term" value="F:phosphatase activity"/>
    <property type="evidence" value="ECO:0007669"/>
    <property type="project" value="TreeGrafter"/>
</dbReference>
<dbReference type="CDD" id="cd07067">
    <property type="entry name" value="HP_PGM_like"/>
    <property type="match status" value="1"/>
</dbReference>
<comment type="caution">
    <text evidence="3">The sequence shown here is derived from an EMBL/GenBank/DDBJ whole genome shotgun (WGS) entry which is preliminary data.</text>
</comment>
<feature type="active site" description="Proton donor/acceptor" evidence="1">
    <location>
        <position position="88"/>
    </location>
</feature>
<protein>
    <submittedName>
        <fullName evidence="3">Phosphoglycerate mutase</fullName>
    </submittedName>
</protein>
<evidence type="ECO:0000256" key="2">
    <source>
        <dbReference type="PIRSR" id="PIRSR613078-2"/>
    </source>
</evidence>
<feature type="binding site" evidence="2">
    <location>
        <begin position="88"/>
        <end position="91"/>
    </location>
    <ligand>
        <name>substrate</name>
    </ligand>
</feature>
<dbReference type="InterPro" id="IPR050275">
    <property type="entry name" value="PGM_Phosphatase"/>
</dbReference>
<dbReference type="RefSeq" id="WP_102068687.1">
    <property type="nucleotide sequence ID" value="NZ_PDNV01000002.1"/>
</dbReference>
<reference evidence="3 4" key="1">
    <citation type="submission" date="2017-10" db="EMBL/GenBank/DDBJ databases">
        <title>Two draft genome sequences of Pusillimonas sp. strains isolated from a nitrate- and radionuclide-contaminated groundwater in Russia.</title>
        <authorList>
            <person name="Grouzdev D.S."/>
            <person name="Tourova T.P."/>
            <person name="Goeva M.A."/>
            <person name="Babich T.L."/>
            <person name="Sokolova D.S."/>
            <person name="Abdullin R."/>
            <person name="Poltaraus A.B."/>
            <person name="Toshchakov S.V."/>
            <person name="Nazina T.N."/>
        </authorList>
    </citation>
    <scope>NUCLEOTIDE SEQUENCE [LARGE SCALE GENOMIC DNA]</scope>
    <source>
        <strain evidence="3 4">JR1/69-2-13</strain>
    </source>
</reference>
<dbReference type="Pfam" id="PF00300">
    <property type="entry name" value="His_Phos_1"/>
    <property type="match status" value="1"/>
</dbReference>
<keyword evidence="4" id="KW-1185">Reference proteome</keyword>
<dbReference type="SMART" id="SM00855">
    <property type="entry name" value="PGAM"/>
    <property type="match status" value="1"/>
</dbReference>
<dbReference type="PANTHER" id="PTHR48100:SF44">
    <property type="entry name" value="PHOSPHATASE C1620.13-RELATED"/>
    <property type="match status" value="1"/>
</dbReference>
<evidence type="ECO:0000256" key="1">
    <source>
        <dbReference type="PIRSR" id="PIRSR613078-1"/>
    </source>
</evidence>
<dbReference type="InterPro" id="IPR013078">
    <property type="entry name" value="His_Pase_superF_clade-1"/>
</dbReference>
<evidence type="ECO:0000313" key="3">
    <source>
        <dbReference type="EMBL" id="PLC55361.1"/>
    </source>
</evidence>
<dbReference type="EMBL" id="PDNV01000002">
    <property type="protein sequence ID" value="PLC55361.1"/>
    <property type="molecule type" value="Genomic_DNA"/>
</dbReference>
<dbReference type="InterPro" id="IPR029033">
    <property type="entry name" value="His_PPase_superfam"/>
</dbReference>
<dbReference type="PROSITE" id="PS00175">
    <property type="entry name" value="PG_MUTASE"/>
    <property type="match status" value="1"/>
</dbReference>
<evidence type="ECO:0000313" key="4">
    <source>
        <dbReference type="Proteomes" id="UP000234328"/>
    </source>
</evidence>
<organism evidence="3 4">
    <name type="scientific">Pollutimonas nitritireducens</name>
    <dbReference type="NCBI Taxonomy" id="2045209"/>
    <lineage>
        <taxon>Bacteria</taxon>
        <taxon>Pseudomonadati</taxon>
        <taxon>Pseudomonadota</taxon>
        <taxon>Betaproteobacteria</taxon>
        <taxon>Burkholderiales</taxon>
        <taxon>Alcaligenaceae</taxon>
        <taxon>Pollutimonas</taxon>
    </lineage>
</organism>
<dbReference type="Gene3D" id="3.40.50.1240">
    <property type="entry name" value="Phosphoglycerate mutase-like"/>
    <property type="match status" value="1"/>
</dbReference>
<name>A0A2N4UK12_9BURK</name>